<protein>
    <submittedName>
        <fullName evidence="2">Uncharacterized protein</fullName>
    </submittedName>
</protein>
<sequence>MRGKIQEWRREIGAKALKFHETVAFWPVWREMGRDKRDLRATCGPLRRDSQLGIIGKLEAFRSDPKPVAQGVPGHGKRQKRAAQMGAAGERRHRQAGHQIKPF</sequence>
<dbReference type="Proteomes" id="UP000052022">
    <property type="component" value="Unassembled WGS sequence"/>
</dbReference>
<gene>
    <name evidence="2" type="ORF">TRM7557_03300</name>
</gene>
<organism evidence="2 3">
    <name type="scientific">Tritonibacter multivorans</name>
    <dbReference type="NCBI Taxonomy" id="928856"/>
    <lineage>
        <taxon>Bacteria</taxon>
        <taxon>Pseudomonadati</taxon>
        <taxon>Pseudomonadota</taxon>
        <taxon>Alphaproteobacteria</taxon>
        <taxon>Rhodobacterales</taxon>
        <taxon>Paracoccaceae</taxon>
        <taxon>Tritonibacter</taxon>
    </lineage>
</organism>
<name>A0A0N7M0R7_9RHOB</name>
<proteinExistence type="predicted"/>
<keyword evidence="3" id="KW-1185">Reference proteome</keyword>
<dbReference type="AlphaFoldDB" id="A0A0N7M0R7"/>
<evidence type="ECO:0000256" key="1">
    <source>
        <dbReference type="SAM" id="MobiDB-lite"/>
    </source>
</evidence>
<reference evidence="2 3" key="1">
    <citation type="submission" date="2015-09" db="EMBL/GenBank/DDBJ databases">
        <authorList>
            <consortium name="Swine Surveillance"/>
        </authorList>
    </citation>
    <scope>NUCLEOTIDE SEQUENCE [LARGE SCALE GENOMIC DNA]</scope>
    <source>
        <strain evidence="2 3">CECT 7557</strain>
    </source>
</reference>
<feature type="region of interest" description="Disordered" evidence="1">
    <location>
        <begin position="64"/>
        <end position="103"/>
    </location>
</feature>
<evidence type="ECO:0000313" key="3">
    <source>
        <dbReference type="Proteomes" id="UP000052022"/>
    </source>
</evidence>
<dbReference type="EMBL" id="CYSD01000042">
    <property type="protein sequence ID" value="CUH81217.1"/>
    <property type="molecule type" value="Genomic_DNA"/>
</dbReference>
<evidence type="ECO:0000313" key="2">
    <source>
        <dbReference type="EMBL" id="CUH81217.1"/>
    </source>
</evidence>
<accession>A0A0N7M0R7</accession>